<evidence type="ECO:0000313" key="1">
    <source>
        <dbReference type="EMBL" id="AYO52316.1"/>
    </source>
</evidence>
<protein>
    <submittedName>
        <fullName evidence="1">Uncharacterized protein</fullName>
    </submittedName>
</protein>
<keyword evidence="1" id="KW-0614">Plasmid</keyword>
<accession>A0A3G2SWZ5</accession>
<dbReference type="AlphaFoldDB" id="A0A3G2SWZ5"/>
<proteinExistence type="predicted"/>
<reference evidence="1 2" key="1">
    <citation type="submission" date="2018-10" db="EMBL/GenBank/DDBJ databases">
        <title>The complete genome of Acinetobacter wuhouensis strain WCHAW010062.</title>
        <authorList>
            <person name="Hu Y."/>
            <person name="Long H."/>
            <person name="Feng Y."/>
            <person name="Zong Z."/>
        </authorList>
    </citation>
    <scope>NUCLEOTIDE SEQUENCE [LARGE SCALE GENOMIC DNA]</scope>
    <source>
        <strain evidence="1 2">WCHAW010062</strain>
        <plasmid evidence="1 2">p5_010062</plasmid>
    </source>
</reference>
<geneLocation type="plasmid" evidence="1 2">
    <name>p5_010062</name>
</geneLocation>
<sequence length="63" mass="7448">MYALAYKVDLFYPKSCPQKLGIISESGPLRNQEKMQKRMFFDQLYWLKVTVLLKKKPTCFQVG</sequence>
<gene>
    <name evidence="1" type="ORF">CDG68_00770</name>
</gene>
<dbReference type="EMBL" id="CP033125">
    <property type="protein sequence ID" value="AYO52316.1"/>
    <property type="molecule type" value="Genomic_DNA"/>
</dbReference>
<organism evidence="1 2">
    <name type="scientific">Acinetobacter wuhouensis</name>
    <dbReference type="NCBI Taxonomy" id="1879050"/>
    <lineage>
        <taxon>Bacteria</taxon>
        <taxon>Pseudomonadati</taxon>
        <taxon>Pseudomonadota</taxon>
        <taxon>Gammaproteobacteria</taxon>
        <taxon>Moraxellales</taxon>
        <taxon>Moraxellaceae</taxon>
        <taxon>Acinetobacter</taxon>
    </lineage>
</organism>
<name>A0A3G2SWZ5_9GAMM</name>
<dbReference type="Proteomes" id="UP000279962">
    <property type="component" value="Plasmid p5_010062"/>
</dbReference>
<evidence type="ECO:0000313" key="2">
    <source>
        <dbReference type="Proteomes" id="UP000279962"/>
    </source>
</evidence>